<accession>A0A5D3EE87</accession>
<evidence type="ECO:0000313" key="2">
    <source>
        <dbReference type="Proteomes" id="UP000324383"/>
    </source>
</evidence>
<protein>
    <submittedName>
        <fullName evidence="1">Uncharacterized protein</fullName>
    </submittedName>
</protein>
<reference evidence="1 2" key="1">
    <citation type="submission" date="2019-07" db="EMBL/GenBank/DDBJ databases">
        <title>Draft Genome Sequences of Bacteroides pyogenes Strains Isolated from the Uterus Holstein Dairy Cows with Metritis.</title>
        <authorList>
            <person name="Cunha F."/>
            <person name="Galvao K.N."/>
            <person name="Jeon S.J."/>
            <person name="Jeong K.C."/>
        </authorList>
    </citation>
    <scope>NUCLEOTIDE SEQUENCE [LARGE SCALE GENOMIC DNA]</scope>
    <source>
        <strain evidence="1 2">KG-31</strain>
    </source>
</reference>
<keyword evidence="2" id="KW-1185">Reference proteome</keyword>
<organism evidence="1 2">
    <name type="scientific">Bacteroides pyogenes</name>
    <dbReference type="NCBI Taxonomy" id="310300"/>
    <lineage>
        <taxon>Bacteria</taxon>
        <taxon>Pseudomonadati</taxon>
        <taxon>Bacteroidota</taxon>
        <taxon>Bacteroidia</taxon>
        <taxon>Bacteroidales</taxon>
        <taxon>Bacteroidaceae</taxon>
        <taxon>Bacteroides</taxon>
    </lineage>
</organism>
<dbReference type="Proteomes" id="UP000324383">
    <property type="component" value="Unassembled WGS sequence"/>
</dbReference>
<proteinExistence type="predicted"/>
<dbReference type="EMBL" id="VKLW01000016">
    <property type="protein sequence ID" value="TYK33395.1"/>
    <property type="molecule type" value="Genomic_DNA"/>
</dbReference>
<dbReference type="AlphaFoldDB" id="A0A5D3EE87"/>
<dbReference type="RefSeq" id="WP_148727087.1">
    <property type="nucleotide sequence ID" value="NZ_CP197398.1"/>
</dbReference>
<comment type="caution">
    <text evidence="1">The sequence shown here is derived from an EMBL/GenBank/DDBJ whole genome shotgun (WGS) entry which is preliminary data.</text>
</comment>
<gene>
    <name evidence="1" type="ORF">FNJ60_08385</name>
</gene>
<evidence type="ECO:0000313" key="1">
    <source>
        <dbReference type="EMBL" id="TYK33395.1"/>
    </source>
</evidence>
<sequence>MRKKNMPLYGKQGNKTAKGEYIYLNIRYKTKHEKEKQKKCTKNIRETFVSFKKVPTFASAIEKQTQIQERKTAEMQKRMARSSIG</sequence>
<name>A0A5D3EE87_9BACE</name>